<dbReference type="SUPFAM" id="SSF46689">
    <property type="entry name" value="Homeodomain-like"/>
    <property type="match status" value="1"/>
</dbReference>
<dbReference type="SUPFAM" id="SSF48498">
    <property type="entry name" value="Tetracyclin repressor-like, C-terminal domain"/>
    <property type="match status" value="1"/>
</dbReference>
<dbReference type="GO" id="GO:0000976">
    <property type="term" value="F:transcription cis-regulatory region binding"/>
    <property type="evidence" value="ECO:0007669"/>
    <property type="project" value="TreeGrafter"/>
</dbReference>
<dbReference type="Proteomes" id="UP000295764">
    <property type="component" value="Unassembled WGS sequence"/>
</dbReference>
<evidence type="ECO:0000256" key="1">
    <source>
        <dbReference type="ARBA" id="ARBA00023015"/>
    </source>
</evidence>
<feature type="domain" description="HTH tetR-type" evidence="5">
    <location>
        <begin position="22"/>
        <end position="82"/>
    </location>
</feature>
<gene>
    <name evidence="6" type="ORF">EDF64_103352</name>
</gene>
<dbReference type="InterPro" id="IPR050109">
    <property type="entry name" value="HTH-type_TetR-like_transc_reg"/>
</dbReference>
<dbReference type="InterPro" id="IPR001647">
    <property type="entry name" value="HTH_TetR"/>
</dbReference>
<evidence type="ECO:0000259" key="5">
    <source>
        <dbReference type="PROSITE" id="PS50977"/>
    </source>
</evidence>
<comment type="caution">
    <text evidence="6">The sequence shown here is derived from an EMBL/GenBank/DDBJ whole genome shotgun (WGS) entry which is preliminary data.</text>
</comment>
<evidence type="ECO:0000256" key="4">
    <source>
        <dbReference type="PROSITE-ProRule" id="PRU00335"/>
    </source>
</evidence>
<dbReference type="InterPro" id="IPR009057">
    <property type="entry name" value="Homeodomain-like_sf"/>
</dbReference>
<organism evidence="6 7">
    <name type="scientific">Curtobacterium flaccumfaciens</name>
    <dbReference type="NCBI Taxonomy" id="2035"/>
    <lineage>
        <taxon>Bacteria</taxon>
        <taxon>Bacillati</taxon>
        <taxon>Actinomycetota</taxon>
        <taxon>Actinomycetes</taxon>
        <taxon>Micrococcales</taxon>
        <taxon>Microbacteriaceae</taxon>
        <taxon>Curtobacterium</taxon>
    </lineage>
</organism>
<dbReference type="PROSITE" id="PS50977">
    <property type="entry name" value="HTH_TETR_2"/>
    <property type="match status" value="1"/>
</dbReference>
<evidence type="ECO:0000256" key="2">
    <source>
        <dbReference type="ARBA" id="ARBA00023125"/>
    </source>
</evidence>
<dbReference type="Gene3D" id="1.10.357.10">
    <property type="entry name" value="Tetracycline Repressor, domain 2"/>
    <property type="match status" value="1"/>
</dbReference>
<dbReference type="EMBL" id="SNVW01000003">
    <property type="protein sequence ID" value="TDN45428.1"/>
    <property type="molecule type" value="Genomic_DNA"/>
</dbReference>
<dbReference type="Pfam" id="PF21935">
    <property type="entry name" value="TetR_C_45"/>
    <property type="match status" value="1"/>
</dbReference>
<keyword evidence="3" id="KW-0804">Transcription</keyword>
<proteinExistence type="predicted"/>
<dbReference type="FunFam" id="1.10.10.60:FF:000141">
    <property type="entry name" value="TetR family transcriptional regulator"/>
    <property type="match status" value="1"/>
</dbReference>
<dbReference type="PRINTS" id="PR00455">
    <property type="entry name" value="HTHTETR"/>
</dbReference>
<dbReference type="AlphaFoldDB" id="A0A4R6DMN1"/>
<reference evidence="6 7" key="1">
    <citation type="submission" date="2019-03" db="EMBL/GenBank/DDBJ databases">
        <title>Genomic analyses of the natural microbiome of Caenorhabditis elegans.</title>
        <authorList>
            <person name="Samuel B."/>
        </authorList>
    </citation>
    <scope>NUCLEOTIDE SEQUENCE [LARGE SCALE GENOMIC DNA]</scope>
    <source>
        <strain evidence="6 7">JUb65</strain>
    </source>
</reference>
<dbReference type="NCBIfam" id="NF041196">
    <property type="entry name" value="ScbR_bind_reg"/>
    <property type="match status" value="1"/>
</dbReference>
<dbReference type="PANTHER" id="PTHR30055">
    <property type="entry name" value="HTH-TYPE TRANSCRIPTIONAL REGULATOR RUTR"/>
    <property type="match status" value="1"/>
</dbReference>
<dbReference type="Pfam" id="PF00440">
    <property type="entry name" value="TetR_N"/>
    <property type="match status" value="1"/>
</dbReference>
<sequence>MHRRYACQIMAQDGRTRQQRAVATRAAIIEAAAGEFDERGYTGASMDAVAERAGLTKGALYFHFTSKADLAGAVIARQHEVSRQYGEAAAARGRTPLEVLMWMSQGLASQMVHEVVVSAGIRLSTEAATTDVARQDPYTDWIAVVTDLVRRAVDAGEVDPTWEPDLVGRVVIPAYTGVQTVSDVLADRADLYDRLRELWTVLLAAIVTERMRPEIPRLVAVIAPLPTGSLLPADDGPTGN</sequence>
<accession>A0A4R6DMN1</accession>
<dbReference type="GO" id="GO:0045892">
    <property type="term" value="P:negative regulation of DNA-templated transcription"/>
    <property type="evidence" value="ECO:0007669"/>
    <property type="project" value="UniProtKB-ARBA"/>
</dbReference>
<feature type="DNA-binding region" description="H-T-H motif" evidence="4">
    <location>
        <begin position="45"/>
        <end position="64"/>
    </location>
</feature>
<evidence type="ECO:0000256" key="3">
    <source>
        <dbReference type="ARBA" id="ARBA00023163"/>
    </source>
</evidence>
<protein>
    <submittedName>
        <fullName evidence="6">TetR family transcriptional regulator</fullName>
    </submittedName>
</protein>
<dbReference type="InterPro" id="IPR036271">
    <property type="entry name" value="Tet_transcr_reg_TetR-rel_C_sf"/>
</dbReference>
<dbReference type="InterPro" id="IPR047923">
    <property type="entry name" value="ArpA-like"/>
</dbReference>
<dbReference type="InterPro" id="IPR023772">
    <property type="entry name" value="DNA-bd_HTH_TetR-type_CS"/>
</dbReference>
<evidence type="ECO:0000313" key="7">
    <source>
        <dbReference type="Proteomes" id="UP000295764"/>
    </source>
</evidence>
<evidence type="ECO:0000313" key="6">
    <source>
        <dbReference type="EMBL" id="TDN45428.1"/>
    </source>
</evidence>
<dbReference type="PANTHER" id="PTHR30055:SF234">
    <property type="entry name" value="HTH-TYPE TRANSCRIPTIONAL REGULATOR BETI"/>
    <property type="match status" value="1"/>
</dbReference>
<dbReference type="PROSITE" id="PS01081">
    <property type="entry name" value="HTH_TETR_1"/>
    <property type="match status" value="1"/>
</dbReference>
<dbReference type="InterPro" id="IPR054126">
    <property type="entry name" value="CprB_TetR_C"/>
</dbReference>
<name>A0A4R6DMN1_9MICO</name>
<keyword evidence="2 4" id="KW-0238">DNA-binding</keyword>
<dbReference type="GO" id="GO:0003700">
    <property type="term" value="F:DNA-binding transcription factor activity"/>
    <property type="evidence" value="ECO:0007669"/>
    <property type="project" value="TreeGrafter"/>
</dbReference>
<keyword evidence="1" id="KW-0805">Transcription regulation</keyword>